<dbReference type="PANTHER" id="PTHR43791:SF38">
    <property type="entry name" value="MAJOR FACILITATOR SUPERFAMILY (MFS) PROFILE DOMAIN-CONTAINING PROTEIN"/>
    <property type="match status" value="1"/>
</dbReference>
<feature type="transmembrane region" description="Helical" evidence="6">
    <location>
        <begin position="377"/>
        <end position="400"/>
    </location>
</feature>
<evidence type="ECO:0000256" key="2">
    <source>
        <dbReference type="ARBA" id="ARBA00022448"/>
    </source>
</evidence>
<evidence type="ECO:0000256" key="4">
    <source>
        <dbReference type="ARBA" id="ARBA00022989"/>
    </source>
</evidence>
<reference evidence="8" key="1">
    <citation type="journal article" date="2021" name="Nat. Commun.">
        <title>Genetic determinants of endophytism in the Arabidopsis root mycobiome.</title>
        <authorList>
            <person name="Mesny F."/>
            <person name="Miyauchi S."/>
            <person name="Thiergart T."/>
            <person name="Pickel B."/>
            <person name="Atanasova L."/>
            <person name="Karlsson M."/>
            <person name="Huettel B."/>
            <person name="Barry K.W."/>
            <person name="Haridas S."/>
            <person name="Chen C."/>
            <person name="Bauer D."/>
            <person name="Andreopoulos W."/>
            <person name="Pangilinan J."/>
            <person name="LaButti K."/>
            <person name="Riley R."/>
            <person name="Lipzen A."/>
            <person name="Clum A."/>
            <person name="Drula E."/>
            <person name="Henrissat B."/>
            <person name="Kohler A."/>
            <person name="Grigoriev I.V."/>
            <person name="Martin F.M."/>
            <person name="Hacquard S."/>
        </authorList>
    </citation>
    <scope>NUCLEOTIDE SEQUENCE</scope>
    <source>
        <strain evidence="8">MPI-CAGE-CH-0235</strain>
    </source>
</reference>
<dbReference type="PROSITE" id="PS50850">
    <property type="entry name" value="MFS"/>
    <property type="match status" value="1"/>
</dbReference>
<feature type="transmembrane region" description="Helical" evidence="6">
    <location>
        <begin position="91"/>
        <end position="113"/>
    </location>
</feature>
<keyword evidence="9" id="KW-1185">Reference proteome</keyword>
<dbReference type="InterPro" id="IPR011701">
    <property type="entry name" value="MFS"/>
</dbReference>
<evidence type="ECO:0000256" key="1">
    <source>
        <dbReference type="ARBA" id="ARBA00004141"/>
    </source>
</evidence>
<dbReference type="FunFam" id="1.20.1250.20:FF:000057">
    <property type="entry name" value="MFS general substrate transporter"/>
    <property type="match status" value="1"/>
</dbReference>
<dbReference type="InterPro" id="IPR020846">
    <property type="entry name" value="MFS_dom"/>
</dbReference>
<accession>A0A8K0SE25</accession>
<evidence type="ECO:0000256" key="3">
    <source>
        <dbReference type="ARBA" id="ARBA00022692"/>
    </source>
</evidence>
<dbReference type="GO" id="GO:0016020">
    <property type="term" value="C:membrane"/>
    <property type="evidence" value="ECO:0007669"/>
    <property type="project" value="UniProtKB-SubCell"/>
</dbReference>
<dbReference type="Proteomes" id="UP000813444">
    <property type="component" value="Unassembled WGS sequence"/>
</dbReference>
<feature type="transmembrane region" description="Helical" evidence="6">
    <location>
        <begin position="445"/>
        <end position="466"/>
    </location>
</feature>
<feature type="transmembrane region" description="Helical" evidence="6">
    <location>
        <begin position="412"/>
        <end position="433"/>
    </location>
</feature>
<dbReference type="AlphaFoldDB" id="A0A8K0SE25"/>
<keyword evidence="4 6" id="KW-1133">Transmembrane helix</keyword>
<dbReference type="Gene3D" id="1.20.1250.20">
    <property type="entry name" value="MFS general substrate transporter like domains"/>
    <property type="match status" value="2"/>
</dbReference>
<evidence type="ECO:0000256" key="6">
    <source>
        <dbReference type="SAM" id="Phobius"/>
    </source>
</evidence>
<keyword evidence="5 6" id="KW-0472">Membrane</keyword>
<feature type="transmembrane region" description="Helical" evidence="6">
    <location>
        <begin position="214"/>
        <end position="236"/>
    </location>
</feature>
<feature type="transmembrane region" description="Helical" evidence="6">
    <location>
        <begin position="50"/>
        <end position="67"/>
    </location>
</feature>
<feature type="transmembrane region" description="Helical" evidence="6">
    <location>
        <begin position="180"/>
        <end position="202"/>
    </location>
</feature>
<evidence type="ECO:0000256" key="5">
    <source>
        <dbReference type="ARBA" id="ARBA00023136"/>
    </source>
</evidence>
<keyword evidence="2" id="KW-0813">Transport</keyword>
<dbReference type="InterPro" id="IPR036259">
    <property type="entry name" value="MFS_trans_sf"/>
</dbReference>
<evidence type="ECO:0000313" key="9">
    <source>
        <dbReference type="Proteomes" id="UP000813444"/>
    </source>
</evidence>
<protein>
    <submittedName>
        <fullName evidence="8">Major facilitator superfamily domain-containing protein</fullName>
    </submittedName>
</protein>
<feature type="transmembrane region" description="Helical" evidence="6">
    <location>
        <begin position="120"/>
        <end position="138"/>
    </location>
</feature>
<sequence length="491" mass="54559">MDTSKQDLITVDAQASDHQSDVQVAADSVQERLRDYVPGSDEEKRLVRKIDMFMVPTLWFMCVLAYVDRNNIGNANAAGMSEHIGLSDNDYSMLISIFFIGYLLFEVPSNIVLARCPPSWYLPGLMAAWGTLVAGMSQVRNYHGILVCRFFLGIIESGFMPGVMYLMSCWYKRNEIGKRFSIFFSALCIAGAVSGLLSGAIISGLEGVHGMEGWRWLFLLEGVITVGVAIVCKFILLDYPLTTSRLSSEERNLADIRIIHDKEATTSHSTKRMKPWQAVKAAFVDLRVYFFMALYLLDNGCATINYFVPTVLRDMGYTGTMAQWMTVPVWIVGTVFLVLTPISSDRFGNRNWHIVFGFVLAFVSGIIIVTVRENMAARYTFICFYISGVYAAFPLILTWSSEELSLPAEKRAVAIAGINAVGNLAAIYGSYMWPTRDAPDYTRGFTAMAGMCGGAAVLAAVMPTLFKYLPKFPARAERDLEAITGERETVA</sequence>
<keyword evidence="3 6" id="KW-0812">Transmembrane</keyword>
<comment type="subcellular location">
    <subcellularLocation>
        <location evidence="1">Membrane</location>
        <topology evidence="1">Multi-pass membrane protein</topology>
    </subcellularLocation>
</comment>
<comment type="caution">
    <text evidence="8">The sequence shown here is derived from an EMBL/GenBank/DDBJ whole genome shotgun (WGS) entry which is preliminary data.</text>
</comment>
<dbReference type="EMBL" id="JAGPNK010000027">
    <property type="protein sequence ID" value="KAH7303959.1"/>
    <property type="molecule type" value="Genomic_DNA"/>
</dbReference>
<dbReference type="FunFam" id="1.20.1250.20:FF:000013">
    <property type="entry name" value="MFS general substrate transporter"/>
    <property type="match status" value="1"/>
</dbReference>
<proteinExistence type="predicted"/>
<dbReference type="OrthoDB" id="2985014at2759"/>
<feature type="transmembrane region" description="Helical" evidence="6">
    <location>
        <begin position="351"/>
        <end position="371"/>
    </location>
</feature>
<feature type="transmembrane region" description="Helical" evidence="6">
    <location>
        <begin position="144"/>
        <end position="168"/>
    </location>
</feature>
<gene>
    <name evidence="8" type="ORF">B0I35DRAFT_364053</name>
</gene>
<feature type="domain" description="Major facilitator superfamily (MFS) profile" evidence="7">
    <location>
        <begin position="54"/>
        <end position="471"/>
    </location>
</feature>
<evidence type="ECO:0000259" key="7">
    <source>
        <dbReference type="PROSITE" id="PS50850"/>
    </source>
</evidence>
<feature type="transmembrane region" description="Helical" evidence="6">
    <location>
        <begin position="317"/>
        <end position="339"/>
    </location>
</feature>
<dbReference type="Pfam" id="PF07690">
    <property type="entry name" value="MFS_1"/>
    <property type="match status" value="1"/>
</dbReference>
<dbReference type="SUPFAM" id="SSF103473">
    <property type="entry name" value="MFS general substrate transporter"/>
    <property type="match status" value="1"/>
</dbReference>
<dbReference type="GO" id="GO:0022857">
    <property type="term" value="F:transmembrane transporter activity"/>
    <property type="evidence" value="ECO:0007669"/>
    <property type="project" value="InterPro"/>
</dbReference>
<organism evidence="8 9">
    <name type="scientific">Stachybotrys elegans</name>
    <dbReference type="NCBI Taxonomy" id="80388"/>
    <lineage>
        <taxon>Eukaryota</taxon>
        <taxon>Fungi</taxon>
        <taxon>Dikarya</taxon>
        <taxon>Ascomycota</taxon>
        <taxon>Pezizomycotina</taxon>
        <taxon>Sordariomycetes</taxon>
        <taxon>Hypocreomycetidae</taxon>
        <taxon>Hypocreales</taxon>
        <taxon>Stachybotryaceae</taxon>
        <taxon>Stachybotrys</taxon>
    </lineage>
</organism>
<evidence type="ECO:0000313" key="8">
    <source>
        <dbReference type="EMBL" id="KAH7303959.1"/>
    </source>
</evidence>
<dbReference type="PANTHER" id="PTHR43791">
    <property type="entry name" value="PERMEASE-RELATED"/>
    <property type="match status" value="1"/>
</dbReference>
<name>A0A8K0SE25_9HYPO</name>